<dbReference type="PANTHER" id="PTHR10745">
    <property type="entry name" value="GLYCYL-TRNA SYNTHETASE/DNA POLYMERASE SUBUNIT GAMMA-2"/>
    <property type="match status" value="1"/>
</dbReference>
<dbReference type="EC" id="6.1.1.14" evidence="2"/>
<evidence type="ECO:0000256" key="1">
    <source>
        <dbReference type="ARBA" id="ARBA00008226"/>
    </source>
</evidence>
<keyword evidence="4 10" id="KW-0436">Ligase</keyword>
<evidence type="ECO:0000313" key="11">
    <source>
        <dbReference type="Proteomes" id="UP000177723"/>
    </source>
</evidence>
<dbReference type="AlphaFoldDB" id="A0A1F5WR03"/>
<comment type="similarity">
    <text evidence="1">Belongs to the class-II aminoacyl-tRNA synthetase family.</text>
</comment>
<dbReference type="GO" id="GO:0070062">
    <property type="term" value="C:extracellular exosome"/>
    <property type="evidence" value="ECO:0007669"/>
    <property type="project" value="UniProtKB-ARBA"/>
</dbReference>
<evidence type="ECO:0000313" key="10">
    <source>
        <dbReference type="EMBL" id="OGF78096.1"/>
    </source>
</evidence>
<organism evidence="10 11">
    <name type="scientific">Candidatus Giovannonibacteria bacterium RIFCSPHIGHO2_12_FULL_43_15</name>
    <dbReference type="NCBI Taxonomy" id="1798341"/>
    <lineage>
        <taxon>Bacteria</taxon>
        <taxon>Candidatus Giovannoniibacteriota</taxon>
    </lineage>
</organism>
<dbReference type="NCBIfam" id="NF003211">
    <property type="entry name" value="PRK04173.1"/>
    <property type="match status" value="1"/>
</dbReference>
<dbReference type="GO" id="GO:1990742">
    <property type="term" value="C:microvesicle"/>
    <property type="evidence" value="ECO:0007669"/>
    <property type="project" value="UniProtKB-ARBA"/>
</dbReference>
<dbReference type="PANTHER" id="PTHR10745:SF8">
    <property type="entry name" value="DNA POLYMERASE SUBUNIT GAMMA-2, MITOCHONDRIAL"/>
    <property type="match status" value="1"/>
</dbReference>
<dbReference type="PROSITE" id="PS50862">
    <property type="entry name" value="AA_TRNA_LIGASE_II"/>
    <property type="match status" value="1"/>
</dbReference>
<evidence type="ECO:0000256" key="4">
    <source>
        <dbReference type="ARBA" id="ARBA00022598"/>
    </source>
</evidence>
<dbReference type="InterPro" id="IPR006195">
    <property type="entry name" value="aa-tRNA-synth_II"/>
</dbReference>
<accession>A0A1F5WR03</accession>
<dbReference type="GO" id="GO:0006426">
    <property type="term" value="P:glycyl-tRNA aminoacylation"/>
    <property type="evidence" value="ECO:0007669"/>
    <property type="project" value="InterPro"/>
</dbReference>
<protein>
    <recommendedName>
        <fullName evidence="2">glycine--tRNA ligase</fullName>
        <ecNumber evidence="2">6.1.1.14</ecNumber>
    </recommendedName>
</protein>
<dbReference type="GO" id="GO:0005737">
    <property type="term" value="C:cytoplasm"/>
    <property type="evidence" value="ECO:0007669"/>
    <property type="project" value="InterPro"/>
</dbReference>
<evidence type="ECO:0000256" key="2">
    <source>
        <dbReference type="ARBA" id="ARBA00012829"/>
    </source>
</evidence>
<keyword evidence="7" id="KW-0648">Protein biosynthesis</keyword>
<evidence type="ECO:0000256" key="7">
    <source>
        <dbReference type="ARBA" id="ARBA00022917"/>
    </source>
</evidence>
<dbReference type="InterPro" id="IPR045864">
    <property type="entry name" value="aa-tRNA-synth_II/BPL/LPL"/>
</dbReference>
<dbReference type="InterPro" id="IPR002314">
    <property type="entry name" value="aa-tRNA-synt_IIb"/>
</dbReference>
<dbReference type="CDD" id="cd00774">
    <property type="entry name" value="GlyRS-like_core"/>
    <property type="match status" value="1"/>
</dbReference>
<dbReference type="InterPro" id="IPR002315">
    <property type="entry name" value="tRNA-synt_gly"/>
</dbReference>
<dbReference type="InterPro" id="IPR027031">
    <property type="entry name" value="Gly-tRNA_synthase/POLG2"/>
</dbReference>
<dbReference type="SUPFAM" id="SSF52954">
    <property type="entry name" value="Class II aaRS ABD-related"/>
    <property type="match status" value="1"/>
</dbReference>
<sequence>MPDLDKIVSLAKRRGFIFPSFEIYGGSAGFFDYGPHGLTLKNNVKQIWWKQFVSGREDVYGIDSVIVTKKEVFEASGHARGFADMLTECEKCQRRFRVDHLADTKKCPECGGKLGEARQFYMMLETHIGAAEDEASLAYLRPETAQGIFTNFKNIVDSFHPSLPFGIAQIGKAFRNEIAPRDFLFRLREIEQMEVEYFIKPGDWKESFEMWRKEMQKFIASLGIDTNKIFELEIEEADRAHYSKRTIDFEFDFPFGKKELYGLAYRTDYDLSAHEKASGADLRYTDPESGDKFIPHVIEPSLGIDRTILAILCSAYVEDELGKEKRVFLKLKPQIAPVKVAVFPLVSNKENIVSKARELYKNLKEKISGVAWDDNGNIGKRYRRQDEIGTPWCVTIDYQTLEDKTVTVRDRDTGEQIRKKEKELEKYFSDKLS</sequence>
<keyword evidence="5" id="KW-0547">Nucleotide-binding</keyword>
<dbReference type="Gene3D" id="3.30.930.10">
    <property type="entry name" value="Bira Bifunctional Protein, Domain 2"/>
    <property type="match status" value="1"/>
</dbReference>
<dbReference type="GO" id="GO:0015966">
    <property type="term" value="P:diadenosine tetraphosphate biosynthetic process"/>
    <property type="evidence" value="ECO:0007669"/>
    <property type="project" value="UniProtKB-ARBA"/>
</dbReference>
<keyword evidence="3" id="KW-0963">Cytoplasm</keyword>
<proteinExistence type="inferred from homology"/>
<dbReference type="FunFam" id="3.40.50.800:FF:000002">
    <property type="entry name" value="Glycine--tRNA ligase"/>
    <property type="match status" value="1"/>
</dbReference>
<comment type="caution">
    <text evidence="10">The sequence shown here is derived from an EMBL/GenBank/DDBJ whole genome shotgun (WGS) entry which is preliminary data.</text>
</comment>
<feature type="domain" description="Aminoacyl-transfer RNA synthetases class-II family profile" evidence="9">
    <location>
        <begin position="5"/>
        <end position="333"/>
    </location>
</feature>
<evidence type="ECO:0000256" key="5">
    <source>
        <dbReference type="ARBA" id="ARBA00022741"/>
    </source>
</evidence>
<reference evidence="10 11" key="1">
    <citation type="journal article" date="2016" name="Nat. Commun.">
        <title>Thousands of microbial genomes shed light on interconnected biogeochemical processes in an aquifer system.</title>
        <authorList>
            <person name="Anantharaman K."/>
            <person name="Brown C.T."/>
            <person name="Hug L.A."/>
            <person name="Sharon I."/>
            <person name="Castelle C.J."/>
            <person name="Probst A.J."/>
            <person name="Thomas B.C."/>
            <person name="Singh A."/>
            <person name="Wilkins M.J."/>
            <person name="Karaoz U."/>
            <person name="Brodie E.L."/>
            <person name="Williams K.H."/>
            <person name="Hubbard S.S."/>
            <person name="Banfield J.F."/>
        </authorList>
    </citation>
    <scope>NUCLEOTIDE SEQUENCE [LARGE SCALE GENOMIC DNA]</scope>
</reference>
<dbReference type="InterPro" id="IPR033731">
    <property type="entry name" value="GlyRS-like_core"/>
</dbReference>
<dbReference type="InterPro" id="IPR004154">
    <property type="entry name" value="Anticodon-bd"/>
</dbReference>
<gene>
    <name evidence="10" type="ORF">A3F23_02740</name>
</gene>
<dbReference type="PRINTS" id="PR01043">
    <property type="entry name" value="TRNASYNTHGLY"/>
</dbReference>
<dbReference type="Proteomes" id="UP000177723">
    <property type="component" value="Unassembled WGS sequence"/>
</dbReference>
<dbReference type="Gene3D" id="3.40.50.800">
    <property type="entry name" value="Anticodon-binding domain"/>
    <property type="match status" value="1"/>
</dbReference>
<evidence type="ECO:0000256" key="8">
    <source>
        <dbReference type="ARBA" id="ARBA00023146"/>
    </source>
</evidence>
<keyword evidence="6" id="KW-0067">ATP-binding</keyword>
<dbReference type="NCBIfam" id="TIGR00389">
    <property type="entry name" value="glyS_dimeric"/>
    <property type="match status" value="1"/>
</dbReference>
<dbReference type="CDD" id="cd00858">
    <property type="entry name" value="GlyRS_anticodon"/>
    <property type="match status" value="1"/>
</dbReference>
<dbReference type="InterPro" id="IPR036621">
    <property type="entry name" value="Anticodon-bd_dom_sf"/>
</dbReference>
<dbReference type="EMBL" id="MFHT01000004">
    <property type="protein sequence ID" value="OGF78096.1"/>
    <property type="molecule type" value="Genomic_DNA"/>
</dbReference>
<dbReference type="SUPFAM" id="SSF55681">
    <property type="entry name" value="Class II aaRS and biotin synthetases"/>
    <property type="match status" value="1"/>
</dbReference>
<dbReference type="Pfam" id="PF03129">
    <property type="entry name" value="HGTP_anticodon"/>
    <property type="match status" value="1"/>
</dbReference>
<name>A0A1F5WR03_9BACT</name>
<dbReference type="GO" id="GO:0005524">
    <property type="term" value="F:ATP binding"/>
    <property type="evidence" value="ECO:0007669"/>
    <property type="project" value="UniProtKB-KW"/>
</dbReference>
<evidence type="ECO:0000256" key="3">
    <source>
        <dbReference type="ARBA" id="ARBA00022490"/>
    </source>
</evidence>
<evidence type="ECO:0000256" key="6">
    <source>
        <dbReference type="ARBA" id="ARBA00022840"/>
    </source>
</evidence>
<keyword evidence="8" id="KW-0030">Aminoacyl-tRNA synthetase</keyword>
<dbReference type="GO" id="GO:0004081">
    <property type="term" value="F:bis(5'-nucleosyl)-tetraphosphatase (asymmetrical) activity"/>
    <property type="evidence" value="ECO:0007669"/>
    <property type="project" value="UniProtKB-ARBA"/>
</dbReference>
<evidence type="ECO:0000259" key="9">
    <source>
        <dbReference type="PROSITE" id="PS50862"/>
    </source>
</evidence>
<dbReference type="GO" id="GO:0004820">
    <property type="term" value="F:glycine-tRNA ligase activity"/>
    <property type="evidence" value="ECO:0007669"/>
    <property type="project" value="UniProtKB-EC"/>
</dbReference>
<dbReference type="Pfam" id="PF00587">
    <property type="entry name" value="tRNA-synt_2b"/>
    <property type="match status" value="1"/>
</dbReference>